<feature type="region of interest" description="Disordered" evidence="2">
    <location>
        <begin position="1"/>
        <end position="25"/>
    </location>
</feature>
<feature type="region of interest" description="Disordered" evidence="2">
    <location>
        <begin position="497"/>
        <end position="536"/>
    </location>
</feature>
<evidence type="ECO:0000313" key="4">
    <source>
        <dbReference type="EMBL" id="CAL4796633.1"/>
    </source>
</evidence>
<feature type="compositionally biased region" description="Basic and acidic residues" evidence="2">
    <location>
        <begin position="200"/>
        <end position="221"/>
    </location>
</feature>
<reference evidence="3" key="1">
    <citation type="submission" date="2022-10" db="EMBL/GenBank/DDBJ databases">
        <authorList>
            <person name="Chen Y."/>
            <person name="Dougan E. K."/>
            <person name="Chan C."/>
            <person name="Rhodes N."/>
            <person name="Thang M."/>
        </authorList>
    </citation>
    <scope>NUCLEOTIDE SEQUENCE</scope>
</reference>
<feature type="compositionally biased region" description="Polar residues" evidence="2">
    <location>
        <begin position="282"/>
        <end position="292"/>
    </location>
</feature>
<name>A0A9P1DFL5_9DINO</name>
<feature type="compositionally biased region" description="Polar residues" evidence="2">
    <location>
        <begin position="1"/>
        <end position="11"/>
    </location>
</feature>
<sequence>MACGSPTQNQENAERGSPGMCAAHHRTDRARNDNNAHMGPIPLGGDGGTLTAQDRDEIYARTGVSCSVRFRPQWRERCLSLSGPSEWLTEARRMANERIAANGTEGGRRVSPDELATNLAALQHSTERSNQWFSNQIGELHHGLQQLSASNVQQLKDLQLQLDQLAAAVRGGLIAANEARQIAERKSKSKKKRKSKSPRASRDVTKPSQQRERSHEPEKKLKSTSHKPKMEKEEAAASSSDDATETPSETEEKTEEKSELAQPVKPNEEACSPTSRADDGNITDTGSVTIDDSPSDEVPTQLPPEEQARLEADSASVAPSTPMGSEIGDNAMVTADELVADRCCTCRKPVDEHNSLVIVRSDSKRPEARRCRSCHNVRSAINRLAAKHGNLVKDFTKVEGPKLQAFYEAHGHLRGEGLRVKVEEVFQDWKTSTTRMEFEQEGEFLEEEDLRKKYHDRPETLRNILQNARTFFCPVKKLTLYADPKYKARVSDSVEYGTTEKMKGQQGLEDATEPESKRPRKTKGGKAGADEKEKKWTASVKNKVTKKIDQLTAKGLQLKDLVSKAGTFGSMIPAYVLEHAEKTVQDTEKELNSAQNALQQATGDAKALQDALDEITEKVKEAAGRVKSQLDQAAAFK</sequence>
<reference evidence="4 5" key="2">
    <citation type="submission" date="2024-05" db="EMBL/GenBank/DDBJ databases">
        <authorList>
            <person name="Chen Y."/>
            <person name="Shah S."/>
            <person name="Dougan E. K."/>
            <person name="Thang M."/>
            <person name="Chan C."/>
        </authorList>
    </citation>
    <scope>NUCLEOTIDE SEQUENCE [LARGE SCALE GENOMIC DNA]</scope>
</reference>
<gene>
    <name evidence="3" type="ORF">C1SCF055_LOCUS34691</name>
</gene>
<feature type="region of interest" description="Disordered" evidence="2">
    <location>
        <begin position="182"/>
        <end position="327"/>
    </location>
</feature>
<dbReference type="OrthoDB" id="486306at2759"/>
<feature type="coiled-coil region" evidence="1">
    <location>
        <begin position="577"/>
        <end position="632"/>
    </location>
</feature>
<dbReference type="Proteomes" id="UP001152797">
    <property type="component" value="Unassembled WGS sequence"/>
</dbReference>
<evidence type="ECO:0000313" key="3">
    <source>
        <dbReference type="EMBL" id="CAI4009321.1"/>
    </source>
</evidence>
<evidence type="ECO:0000256" key="1">
    <source>
        <dbReference type="SAM" id="Coils"/>
    </source>
</evidence>
<feature type="compositionally biased region" description="Basic and acidic residues" evidence="2">
    <location>
        <begin position="250"/>
        <end position="259"/>
    </location>
</feature>
<organism evidence="3">
    <name type="scientific">Cladocopium goreaui</name>
    <dbReference type="NCBI Taxonomy" id="2562237"/>
    <lineage>
        <taxon>Eukaryota</taxon>
        <taxon>Sar</taxon>
        <taxon>Alveolata</taxon>
        <taxon>Dinophyceae</taxon>
        <taxon>Suessiales</taxon>
        <taxon>Symbiodiniaceae</taxon>
        <taxon>Cladocopium</taxon>
    </lineage>
</organism>
<proteinExistence type="predicted"/>
<accession>A0A9P1DFL5</accession>
<evidence type="ECO:0000313" key="5">
    <source>
        <dbReference type="Proteomes" id="UP001152797"/>
    </source>
</evidence>
<dbReference type="AlphaFoldDB" id="A0A9P1DFL5"/>
<evidence type="ECO:0000256" key="2">
    <source>
        <dbReference type="SAM" id="MobiDB-lite"/>
    </source>
</evidence>
<feature type="compositionally biased region" description="Basic residues" evidence="2">
    <location>
        <begin position="187"/>
        <end position="199"/>
    </location>
</feature>
<dbReference type="EMBL" id="CAMXCT010004494">
    <property type="protein sequence ID" value="CAI4009321.1"/>
    <property type="molecule type" value="Genomic_DNA"/>
</dbReference>
<keyword evidence="1" id="KW-0175">Coiled coil</keyword>
<protein>
    <submittedName>
        <fullName evidence="3">Uncharacterized protein</fullName>
    </submittedName>
</protein>
<dbReference type="EMBL" id="CAMXCT030004494">
    <property type="protein sequence ID" value="CAL4796633.1"/>
    <property type="molecule type" value="Genomic_DNA"/>
</dbReference>
<comment type="caution">
    <text evidence="3">The sequence shown here is derived from an EMBL/GenBank/DDBJ whole genome shotgun (WGS) entry which is preliminary data.</text>
</comment>
<keyword evidence="5" id="KW-1185">Reference proteome</keyword>
<dbReference type="EMBL" id="CAMXCT020004494">
    <property type="protein sequence ID" value="CAL1162696.1"/>
    <property type="molecule type" value="Genomic_DNA"/>
</dbReference>